<evidence type="ECO:0000313" key="2">
    <source>
        <dbReference type="EMBL" id="CAF4026015.1"/>
    </source>
</evidence>
<organism evidence="2 3">
    <name type="scientific">Didymodactylos carnosus</name>
    <dbReference type="NCBI Taxonomy" id="1234261"/>
    <lineage>
        <taxon>Eukaryota</taxon>
        <taxon>Metazoa</taxon>
        <taxon>Spiralia</taxon>
        <taxon>Gnathifera</taxon>
        <taxon>Rotifera</taxon>
        <taxon>Eurotatoria</taxon>
        <taxon>Bdelloidea</taxon>
        <taxon>Philodinida</taxon>
        <taxon>Philodinidae</taxon>
        <taxon>Didymodactylos</taxon>
    </lineage>
</organism>
<comment type="caution">
    <text evidence="2">The sequence shown here is derived from an EMBL/GenBank/DDBJ whole genome shotgun (WGS) entry which is preliminary data.</text>
</comment>
<proteinExistence type="predicted"/>
<accession>A0A8S2P082</accession>
<sequence length="8" mass="912">MGRTLTSF</sequence>
<protein>
    <submittedName>
        <fullName evidence="2">Uncharacterized protein</fullName>
    </submittedName>
</protein>
<evidence type="ECO:0000313" key="3">
    <source>
        <dbReference type="Proteomes" id="UP000682733"/>
    </source>
</evidence>
<dbReference type="Proteomes" id="UP000677228">
    <property type="component" value="Unassembled WGS sequence"/>
</dbReference>
<feature type="non-terminal residue" evidence="2">
    <location>
        <position position="8"/>
    </location>
</feature>
<reference evidence="2" key="1">
    <citation type="submission" date="2021-02" db="EMBL/GenBank/DDBJ databases">
        <authorList>
            <person name="Nowell W R."/>
        </authorList>
    </citation>
    <scope>NUCLEOTIDE SEQUENCE</scope>
</reference>
<evidence type="ECO:0000313" key="1">
    <source>
        <dbReference type="EMBL" id="CAF1217609.1"/>
    </source>
</evidence>
<name>A0A8S2P082_9BILA</name>
<gene>
    <name evidence="1" type="ORF">OVA965_LOCUS24758</name>
    <name evidence="2" type="ORF">TMI583_LOCUS25484</name>
</gene>
<dbReference type="EMBL" id="CAJNOK010015060">
    <property type="protein sequence ID" value="CAF1217609.1"/>
    <property type="molecule type" value="Genomic_DNA"/>
</dbReference>
<dbReference type="Proteomes" id="UP000682733">
    <property type="component" value="Unassembled WGS sequence"/>
</dbReference>
<dbReference type="EMBL" id="CAJOBA010036600">
    <property type="protein sequence ID" value="CAF4026015.1"/>
    <property type="molecule type" value="Genomic_DNA"/>
</dbReference>